<dbReference type="EMBL" id="CP003060">
    <property type="protein sequence ID" value="AEP28475.1"/>
    <property type="molecule type" value="Genomic_DNA"/>
</dbReference>
<evidence type="ECO:0000313" key="1">
    <source>
        <dbReference type="EMBL" id="AEP28475.1"/>
    </source>
</evidence>
<reference evidence="1 2" key="1">
    <citation type="journal article" date="2011" name="J. Bacteriol.">
        <title>Complete genome sequence of seawater bacterium Glaciecola nitratireducens FR1064T.</title>
        <authorList>
            <person name="Bian F."/>
            <person name="Qin Q.L."/>
            <person name="Xie B.B."/>
            <person name="Shu Y.L."/>
            <person name="Zhang X.Y."/>
            <person name="Yu Y."/>
            <person name="Chen B."/>
            <person name="Chen X.L."/>
            <person name="Zhou B.C."/>
            <person name="Zhang Y.Z."/>
        </authorList>
    </citation>
    <scope>NUCLEOTIDE SEQUENCE [LARGE SCALE GENOMIC DNA]</scope>
    <source>
        <strain evidence="2">JCM 12485 / KCTC 12276 / FR1064</strain>
    </source>
</reference>
<name>G4QFD1_GLANF</name>
<keyword evidence="2" id="KW-1185">Reference proteome</keyword>
<protein>
    <submittedName>
        <fullName evidence="1">Uncharacterized protein</fullName>
    </submittedName>
</protein>
<dbReference type="Proteomes" id="UP000009282">
    <property type="component" value="Chromosome"/>
</dbReference>
<dbReference type="HOGENOM" id="CLU_2916007_0_0_6"/>
<proteinExistence type="predicted"/>
<sequence>MITNAMRMQKTMRTLKPVSCKMASTLLVLVNTVSNVSISKGFLEKKYFEHHAHRVCKIKKT</sequence>
<dbReference type="KEGG" id="gni:GNIT_0321"/>
<organism evidence="1 2">
    <name type="scientific">Glaciecola nitratireducens (strain JCM 12485 / KCTC 12276 / FR1064)</name>
    <dbReference type="NCBI Taxonomy" id="1085623"/>
    <lineage>
        <taxon>Bacteria</taxon>
        <taxon>Pseudomonadati</taxon>
        <taxon>Pseudomonadota</taxon>
        <taxon>Gammaproteobacteria</taxon>
        <taxon>Alteromonadales</taxon>
        <taxon>Alteromonadaceae</taxon>
        <taxon>Brumicola</taxon>
    </lineage>
</organism>
<evidence type="ECO:0000313" key="2">
    <source>
        <dbReference type="Proteomes" id="UP000009282"/>
    </source>
</evidence>
<dbReference type="STRING" id="1085623.GNIT_0321"/>
<accession>G4QFD1</accession>
<gene>
    <name evidence="1" type="ordered locus">GNIT_0321</name>
</gene>
<dbReference type="AlphaFoldDB" id="G4QFD1"/>